<feature type="transmembrane region" description="Helical" evidence="10">
    <location>
        <begin position="187"/>
        <end position="210"/>
    </location>
</feature>
<dbReference type="InterPro" id="IPR044698">
    <property type="entry name" value="VKOR/LTO1"/>
</dbReference>
<evidence type="ECO:0000259" key="11">
    <source>
        <dbReference type="SMART" id="SM00756"/>
    </source>
</evidence>
<dbReference type="PANTHER" id="PTHR34573:SF1">
    <property type="entry name" value="VITAMIN K EPOXIDE REDUCTASE DOMAIN-CONTAINING PROTEIN"/>
    <property type="match status" value="1"/>
</dbReference>
<evidence type="ECO:0000256" key="2">
    <source>
        <dbReference type="ARBA" id="ARBA00006214"/>
    </source>
</evidence>
<keyword evidence="6" id="KW-0560">Oxidoreductase</keyword>
<dbReference type="PANTHER" id="PTHR34573">
    <property type="entry name" value="VKC DOMAIN-CONTAINING PROTEIN"/>
    <property type="match status" value="1"/>
</dbReference>
<reference evidence="12" key="1">
    <citation type="submission" date="2021-01" db="UniProtKB">
        <authorList>
            <consortium name="EnsemblPlants"/>
        </authorList>
    </citation>
    <scope>IDENTIFICATION</scope>
</reference>
<dbReference type="Gene3D" id="3.40.30.10">
    <property type="entry name" value="Glutaredoxin"/>
    <property type="match status" value="1"/>
</dbReference>
<comment type="subcellular location">
    <subcellularLocation>
        <location evidence="1">Membrane</location>
        <topology evidence="1">Multi-pass membrane protein</topology>
    </subcellularLocation>
</comment>
<evidence type="ECO:0000313" key="12">
    <source>
        <dbReference type="EnsemblPlants" id="Kaladp0046s0207.1.v1.1"/>
    </source>
</evidence>
<keyword evidence="3 10" id="KW-0812">Transmembrane</keyword>
<feature type="domain" description="Vitamin K epoxide reductase" evidence="11">
    <location>
        <begin position="73"/>
        <end position="213"/>
    </location>
</feature>
<protein>
    <recommendedName>
        <fullName evidence="11">Vitamin K epoxide reductase domain-containing protein</fullName>
    </recommendedName>
</protein>
<dbReference type="InterPro" id="IPR036249">
    <property type="entry name" value="Thioredoxin-like_sf"/>
</dbReference>
<dbReference type="Proteomes" id="UP000594263">
    <property type="component" value="Unplaced"/>
</dbReference>
<sequence length="372" mass="40144">MASFVRLSPSPPSLCRSASRLSPPRIAPFKKSGVGVRGVLLRIQCLQQDQKGADDVNAETSSSSSSSSASSSSVSAYRWSAGLGGLGLIETAYLSYLKLTQSDAFCPIGGQTCGDILNSDYAVVYGIPLPLIGMLAYGTVAILSLQLAVNIFPFKINENDGRFVLLGCTTAMASASAYFLYILSAKFTGVSCPYCLLSAFLSFSLFFTIIKDFGFQEIQKEVVLQLLLAVLVVFALNTSYSSLEPANKSMAKIEMKPFTTEITTESSPFALALAKHLHSIGAKMYGAFWCSHCVEQKQMFGREAAKLLDYVECFPDGYRTGIKIAKACSDVKIEGFPTWVINGQVLSGEQSFEELAQLSGFSPEEVNKSMDS</sequence>
<keyword evidence="5 10" id="KW-1133">Transmembrane helix</keyword>
<keyword evidence="4" id="KW-0874">Quinone</keyword>
<evidence type="ECO:0000256" key="7">
    <source>
        <dbReference type="ARBA" id="ARBA00023136"/>
    </source>
</evidence>
<evidence type="ECO:0000256" key="3">
    <source>
        <dbReference type="ARBA" id="ARBA00022692"/>
    </source>
</evidence>
<keyword evidence="13" id="KW-1185">Reference proteome</keyword>
<feature type="transmembrane region" description="Helical" evidence="10">
    <location>
        <begin position="127"/>
        <end position="151"/>
    </location>
</feature>
<keyword evidence="8" id="KW-1015">Disulfide bond</keyword>
<organism evidence="12 13">
    <name type="scientific">Kalanchoe fedtschenkoi</name>
    <name type="common">Lavender scallops</name>
    <name type="synonym">South American air plant</name>
    <dbReference type="NCBI Taxonomy" id="63787"/>
    <lineage>
        <taxon>Eukaryota</taxon>
        <taxon>Viridiplantae</taxon>
        <taxon>Streptophyta</taxon>
        <taxon>Embryophyta</taxon>
        <taxon>Tracheophyta</taxon>
        <taxon>Spermatophyta</taxon>
        <taxon>Magnoliopsida</taxon>
        <taxon>eudicotyledons</taxon>
        <taxon>Gunneridae</taxon>
        <taxon>Pentapetalae</taxon>
        <taxon>Saxifragales</taxon>
        <taxon>Crassulaceae</taxon>
        <taxon>Kalanchoe</taxon>
    </lineage>
</organism>
<comment type="similarity">
    <text evidence="2">Belongs to the VKOR family.</text>
</comment>
<evidence type="ECO:0000256" key="9">
    <source>
        <dbReference type="ARBA" id="ARBA00023284"/>
    </source>
</evidence>
<dbReference type="Pfam" id="PF07884">
    <property type="entry name" value="VKOR"/>
    <property type="match status" value="1"/>
</dbReference>
<feature type="transmembrane region" description="Helical" evidence="10">
    <location>
        <begin position="222"/>
        <end position="240"/>
    </location>
</feature>
<evidence type="ECO:0000313" key="13">
    <source>
        <dbReference type="Proteomes" id="UP000594263"/>
    </source>
</evidence>
<dbReference type="AlphaFoldDB" id="A0A7N0TVH0"/>
<keyword evidence="9" id="KW-0676">Redox-active center</keyword>
<dbReference type="EnsemblPlants" id="Kaladp0046s0207.1.v1.1">
    <property type="protein sequence ID" value="Kaladp0046s0207.1.v1.1"/>
    <property type="gene ID" value="Kaladp0046s0207.v1.1"/>
</dbReference>
<dbReference type="SUPFAM" id="SSF52833">
    <property type="entry name" value="Thioredoxin-like"/>
    <property type="match status" value="1"/>
</dbReference>
<dbReference type="InterPro" id="IPR012932">
    <property type="entry name" value="VKOR"/>
</dbReference>
<evidence type="ECO:0000256" key="8">
    <source>
        <dbReference type="ARBA" id="ARBA00023157"/>
    </source>
</evidence>
<dbReference type="GO" id="GO:0016491">
    <property type="term" value="F:oxidoreductase activity"/>
    <property type="evidence" value="ECO:0007669"/>
    <property type="project" value="UniProtKB-KW"/>
</dbReference>
<dbReference type="OMA" id="WCPHCHE"/>
<name>A0A7N0TVH0_KALFE</name>
<dbReference type="SMART" id="SM00756">
    <property type="entry name" value="VKc"/>
    <property type="match status" value="1"/>
</dbReference>
<evidence type="ECO:0000256" key="10">
    <source>
        <dbReference type="SAM" id="Phobius"/>
    </source>
</evidence>
<feature type="transmembrane region" description="Helical" evidence="10">
    <location>
        <begin position="163"/>
        <end position="181"/>
    </location>
</feature>
<proteinExistence type="inferred from homology"/>
<dbReference type="Gramene" id="Kaladp0046s0207.1.v1.1">
    <property type="protein sequence ID" value="Kaladp0046s0207.1.v1.1"/>
    <property type="gene ID" value="Kaladp0046s0207.v1.1"/>
</dbReference>
<evidence type="ECO:0000256" key="4">
    <source>
        <dbReference type="ARBA" id="ARBA00022719"/>
    </source>
</evidence>
<evidence type="ECO:0000256" key="1">
    <source>
        <dbReference type="ARBA" id="ARBA00004141"/>
    </source>
</evidence>
<dbReference type="Gene3D" id="1.20.1440.130">
    <property type="entry name" value="VKOR domain"/>
    <property type="match status" value="1"/>
</dbReference>
<dbReference type="CDD" id="cd12916">
    <property type="entry name" value="VKOR_1"/>
    <property type="match status" value="1"/>
</dbReference>
<dbReference type="GO" id="GO:0016020">
    <property type="term" value="C:membrane"/>
    <property type="evidence" value="ECO:0007669"/>
    <property type="project" value="UniProtKB-SubCell"/>
</dbReference>
<keyword evidence="7 10" id="KW-0472">Membrane</keyword>
<dbReference type="InterPro" id="IPR038354">
    <property type="entry name" value="VKOR_sf"/>
</dbReference>
<evidence type="ECO:0000256" key="5">
    <source>
        <dbReference type="ARBA" id="ARBA00022989"/>
    </source>
</evidence>
<accession>A0A7N0TVH0</accession>
<dbReference type="GO" id="GO:0048038">
    <property type="term" value="F:quinone binding"/>
    <property type="evidence" value="ECO:0007669"/>
    <property type="project" value="UniProtKB-KW"/>
</dbReference>
<evidence type="ECO:0000256" key="6">
    <source>
        <dbReference type="ARBA" id="ARBA00023002"/>
    </source>
</evidence>